<dbReference type="InterPro" id="IPR012795">
    <property type="entry name" value="tRNA_Ile_lys_synt_N"/>
</dbReference>
<keyword evidence="2 8" id="KW-0963">Cytoplasm</keyword>
<protein>
    <recommendedName>
        <fullName evidence="8">tRNA(Ile)-lysidine synthase</fullName>
        <ecNumber evidence="8">6.3.4.19</ecNumber>
    </recommendedName>
    <alternativeName>
        <fullName evidence="8">tRNA(Ile)-2-lysyl-cytidine synthase</fullName>
    </alternativeName>
    <alternativeName>
        <fullName evidence="8">tRNA(Ile)-lysidine synthetase</fullName>
    </alternativeName>
</protein>
<dbReference type="NCBIfam" id="TIGR02432">
    <property type="entry name" value="lysidine_TilS_N"/>
    <property type="match status" value="1"/>
</dbReference>
<dbReference type="Pfam" id="PF11734">
    <property type="entry name" value="TilS_C"/>
    <property type="match status" value="1"/>
</dbReference>
<evidence type="ECO:0000313" key="10">
    <source>
        <dbReference type="EMBL" id="TCP68414.1"/>
    </source>
</evidence>
<dbReference type="PANTHER" id="PTHR43033">
    <property type="entry name" value="TRNA(ILE)-LYSIDINE SYNTHASE-RELATED"/>
    <property type="match status" value="1"/>
</dbReference>
<evidence type="ECO:0000256" key="2">
    <source>
        <dbReference type="ARBA" id="ARBA00022490"/>
    </source>
</evidence>
<evidence type="ECO:0000313" key="11">
    <source>
        <dbReference type="Proteomes" id="UP000294813"/>
    </source>
</evidence>
<keyword evidence="5 8" id="KW-0547">Nucleotide-binding</keyword>
<comment type="subcellular location">
    <subcellularLocation>
        <location evidence="1 8">Cytoplasm</location>
    </subcellularLocation>
</comment>
<comment type="caution">
    <text evidence="10">The sequence shown here is derived from an EMBL/GenBank/DDBJ whole genome shotgun (WGS) entry which is preliminary data.</text>
</comment>
<dbReference type="GO" id="GO:0032267">
    <property type="term" value="F:tRNA(Ile)-lysidine synthase activity"/>
    <property type="evidence" value="ECO:0007669"/>
    <property type="project" value="UniProtKB-EC"/>
</dbReference>
<evidence type="ECO:0000256" key="5">
    <source>
        <dbReference type="ARBA" id="ARBA00022741"/>
    </source>
</evidence>
<dbReference type="NCBIfam" id="TIGR02433">
    <property type="entry name" value="lysidine_TilS_C"/>
    <property type="match status" value="1"/>
</dbReference>
<evidence type="ECO:0000256" key="1">
    <source>
        <dbReference type="ARBA" id="ARBA00004496"/>
    </source>
</evidence>
<dbReference type="GO" id="GO:0006400">
    <property type="term" value="P:tRNA modification"/>
    <property type="evidence" value="ECO:0007669"/>
    <property type="project" value="UniProtKB-UniRule"/>
</dbReference>
<evidence type="ECO:0000256" key="3">
    <source>
        <dbReference type="ARBA" id="ARBA00022598"/>
    </source>
</evidence>
<dbReference type="EMBL" id="SLXT01000003">
    <property type="protein sequence ID" value="TCP68414.1"/>
    <property type="molecule type" value="Genomic_DNA"/>
</dbReference>
<keyword evidence="6 8" id="KW-0067">ATP-binding</keyword>
<evidence type="ECO:0000256" key="6">
    <source>
        <dbReference type="ARBA" id="ARBA00022840"/>
    </source>
</evidence>
<organism evidence="10 11">
    <name type="scientific">Heliophilum fasciatum</name>
    <dbReference type="NCBI Taxonomy" id="35700"/>
    <lineage>
        <taxon>Bacteria</taxon>
        <taxon>Bacillati</taxon>
        <taxon>Bacillota</taxon>
        <taxon>Clostridia</taxon>
        <taxon>Eubacteriales</taxon>
        <taxon>Heliobacteriaceae</taxon>
        <taxon>Heliophilum</taxon>
    </lineage>
</organism>
<reference evidence="10 11" key="1">
    <citation type="submission" date="2019-03" db="EMBL/GenBank/DDBJ databases">
        <title>Genomic Encyclopedia of Type Strains, Phase IV (KMG-IV): sequencing the most valuable type-strain genomes for metagenomic binning, comparative biology and taxonomic classification.</title>
        <authorList>
            <person name="Goeker M."/>
        </authorList>
    </citation>
    <scope>NUCLEOTIDE SEQUENCE [LARGE SCALE GENOMIC DNA]</scope>
    <source>
        <strain evidence="10 11">DSM 11170</strain>
    </source>
</reference>
<dbReference type="HAMAP" id="MF_01161">
    <property type="entry name" value="tRNA_Ile_lys_synt"/>
    <property type="match status" value="1"/>
</dbReference>
<dbReference type="CDD" id="cd01992">
    <property type="entry name" value="TilS_N"/>
    <property type="match status" value="1"/>
</dbReference>
<dbReference type="Pfam" id="PF09179">
    <property type="entry name" value="TilS"/>
    <property type="match status" value="1"/>
</dbReference>
<feature type="binding site" evidence="8">
    <location>
        <begin position="29"/>
        <end position="34"/>
    </location>
    <ligand>
        <name>ATP</name>
        <dbReference type="ChEBI" id="CHEBI:30616"/>
    </ligand>
</feature>
<dbReference type="InterPro" id="IPR011063">
    <property type="entry name" value="TilS/TtcA_N"/>
</dbReference>
<evidence type="ECO:0000256" key="4">
    <source>
        <dbReference type="ARBA" id="ARBA00022694"/>
    </source>
</evidence>
<gene>
    <name evidence="8" type="primary">tilS</name>
    <name evidence="10" type="ORF">EDD73_10343</name>
</gene>
<dbReference type="Proteomes" id="UP000294813">
    <property type="component" value="Unassembled WGS sequence"/>
</dbReference>
<comment type="domain">
    <text evidence="8">The N-terminal region contains the highly conserved SGGXDS motif, predicted to be a P-loop motif involved in ATP binding.</text>
</comment>
<accession>A0A4R2RY24</accession>
<dbReference type="EC" id="6.3.4.19" evidence="8"/>
<dbReference type="Pfam" id="PF01171">
    <property type="entry name" value="ATP_bind_3"/>
    <property type="match status" value="1"/>
</dbReference>
<evidence type="ECO:0000256" key="7">
    <source>
        <dbReference type="ARBA" id="ARBA00048539"/>
    </source>
</evidence>
<evidence type="ECO:0000256" key="8">
    <source>
        <dbReference type="HAMAP-Rule" id="MF_01161"/>
    </source>
</evidence>
<dbReference type="InterPro" id="IPR015262">
    <property type="entry name" value="tRNA_Ile_lys_synt_subst-bd"/>
</dbReference>
<name>A0A4R2RY24_9FIRM</name>
<feature type="domain" description="Lysidine-tRNA(Ile) synthetase C-terminal" evidence="9">
    <location>
        <begin position="392"/>
        <end position="466"/>
    </location>
</feature>
<keyword evidence="3 8" id="KW-0436">Ligase</keyword>
<dbReference type="AlphaFoldDB" id="A0A4R2RY24"/>
<dbReference type="InterPro" id="IPR012094">
    <property type="entry name" value="tRNA_Ile_lys_synt"/>
</dbReference>
<proteinExistence type="inferred from homology"/>
<dbReference type="GO" id="GO:0005524">
    <property type="term" value="F:ATP binding"/>
    <property type="evidence" value="ECO:0007669"/>
    <property type="project" value="UniProtKB-UniRule"/>
</dbReference>
<sequence>MKELLQRFHDAIVNHQLLLPGERVLLAVSGGVDSVCLFLLFHQLAQQRMPVAFGIAHFHHGLRGASADEDAAFVAKLAADAGVPCWVEQADEGWWHREQGTKMEAARRLRYAFLERVADEGAFDRIALGHHADDQAETVVFHLLRGTGLRGLTGMPVRRGRLIRPLLGFRRQEIETFVRENGGTWREDESNVSDDYTRNHLRHHLLPMMSQYNPNLVATLQRMADVLREEDRCMQELAEETQRSLLQGDSLDCAGLLALPVALQRRVLRSFLERQAAQVDLPYVDYVLTTDLLQRLQRQCGQAGAVGSVGRGALVLSRGKLTVASIWPPRANDFAYPVPLPLGDEPMRLEVPEAGGALIVERLPAAHWQLQAQPQERFVFFLAPEAVRDGTLLLRSRRSGDRIALGSGSGRKKIKDLLIDAKVPRQARDQIPVLLFDDEVIWVIGQRKDGRYRPTANSTSVLCLRWQGGESMAKIFDSE</sequence>
<comment type="function">
    <text evidence="8">Ligates lysine onto the cytidine present at position 34 of the AUA codon-specific tRNA(Ile) that contains the anticodon CAU, in an ATP-dependent manner. Cytidine is converted to lysidine, thus changing the amino acid specificity of the tRNA from methionine to isoleucine.</text>
</comment>
<dbReference type="InterPro" id="IPR012796">
    <property type="entry name" value="Lysidine-tRNA-synth_C"/>
</dbReference>
<dbReference type="PANTHER" id="PTHR43033:SF1">
    <property type="entry name" value="TRNA(ILE)-LYSIDINE SYNTHASE-RELATED"/>
    <property type="match status" value="1"/>
</dbReference>
<comment type="catalytic activity">
    <reaction evidence="7 8">
        <text>cytidine(34) in tRNA(Ile2) + L-lysine + ATP = lysidine(34) in tRNA(Ile2) + AMP + diphosphate + H(+)</text>
        <dbReference type="Rhea" id="RHEA:43744"/>
        <dbReference type="Rhea" id="RHEA-COMP:10625"/>
        <dbReference type="Rhea" id="RHEA-COMP:10670"/>
        <dbReference type="ChEBI" id="CHEBI:15378"/>
        <dbReference type="ChEBI" id="CHEBI:30616"/>
        <dbReference type="ChEBI" id="CHEBI:32551"/>
        <dbReference type="ChEBI" id="CHEBI:33019"/>
        <dbReference type="ChEBI" id="CHEBI:82748"/>
        <dbReference type="ChEBI" id="CHEBI:83665"/>
        <dbReference type="ChEBI" id="CHEBI:456215"/>
        <dbReference type="EC" id="6.3.4.19"/>
    </reaction>
</comment>
<keyword evidence="4 8" id="KW-0819">tRNA processing</keyword>
<dbReference type="Gene3D" id="1.20.59.20">
    <property type="match status" value="1"/>
</dbReference>
<dbReference type="SUPFAM" id="SSF82829">
    <property type="entry name" value="MesJ substrate recognition domain-like"/>
    <property type="match status" value="1"/>
</dbReference>
<dbReference type="RefSeq" id="WP_165876262.1">
    <property type="nucleotide sequence ID" value="NZ_JAOQNU010000003.1"/>
</dbReference>
<comment type="similarity">
    <text evidence="8">Belongs to the tRNA(Ile)-lysidine synthase family.</text>
</comment>
<dbReference type="GO" id="GO:0005737">
    <property type="term" value="C:cytoplasm"/>
    <property type="evidence" value="ECO:0007669"/>
    <property type="project" value="UniProtKB-SubCell"/>
</dbReference>
<dbReference type="InterPro" id="IPR014729">
    <property type="entry name" value="Rossmann-like_a/b/a_fold"/>
</dbReference>
<evidence type="ECO:0000259" key="9">
    <source>
        <dbReference type="SMART" id="SM00977"/>
    </source>
</evidence>
<dbReference type="SUPFAM" id="SSF52402">
    <property type="entry name" value="Adenine nucleotide alpha hydrolases-like"/>
    <property type="match status" value="1"/>
</dbReference>
<dbReference type="SMART" id="SM00977">
    <property type="entry name" value="TilS_C"/>
    <property type="match status" value="1"/>
</dbReference>
<keyword evidence="11" id="KW-1185">Reference proteome</keyword>
<dbReference type="Gene3D" id="3.40.50.620">
    <property type="entry name" value="HUPs"/>
    <property type="match status" value="1"/>
</dbReference>
<dbReference type="SUPFAM" id="SSF56037">
    <property type="entry name" value="PheT/TilS domain"/>
    <property type="match status" value="1"/>
</dbReference>